<organism evidence="5 6">
    <name type="scientific">Undibacter mobilis</name>
    <dbReference type="NCBI Taxonomy" id="2292256"/>
    <lineage>
        <taxon>Bacteria</taxon>
        <taxon>Pseudomonadati</taxon>
        <taxon>Pseudomonadota</taxon>
        <taxon>Alphaproteobacteria</taxon>
        <taxon>Hyphomicrobiales</taxon>
        <taxon>Nitrobacteraceae</taxon>
        <taxon>Undibacter</taxon>
    </lineage>
</organism>
<name>A0A371B339_9BRAD</name>
<dbReference type="PANTHER" id="PTHR30024:SF47">
    <property type="entry name" value="TAURINE-BINDING PERIPLASMIC PROTEIN"/>
    <property type="match status" value="1"/>
</dbReference>
<evidence type="ECO:0000256" key="3">
    <source>
        <dbReference type="ARBA" id="ARBA00022729"/>
    </source>
</evidence>
<dbReference type="InterPro" id="IPR015168">
    <property type="entry name" value="SsuA/THI5"/>
</dbReference>
<feature type="domain" description="SsuA/THI5-like" evidence="4">
    <location>
        <begin position="72"/>
        <end position="248"/>
    </location>
</feature>
<gene>
    <name evidence="5" type="ORF">DXH78_15390</name>
</gene>
<evidence type="ECO:0000256" key="1">
    <source>
        <dbReference type="ARBA" id="ARBA00004418"/>
    </source>
</evidence>
<protein>
    <recommendedName>
        <fullName evidence="4">SsuA/THI5-like domain-containing protein</fullName>
    </recommendedName>
</protein>
<dbReference type="OrthoDB" id="7374754at2"/>
<evidence type="ECO:0000313" key="6">
    <source>
        <dbReference type="Proteomes" id="UP000263993"/>
    </source>
</evidence>
<dbReference type="Proteomes" id="UP000263993">
    <property type="component" value="Unassembled WGS sequence"/>
</dbReference>
<dbReference type="SUPFAM" id="SSF53850">
    <property type="entry name" value="Periplasmic binding protein-like II"/>
    <property type="match status" value="1"/>
</dbReference>
<dbReference type="GO" id="GO:0042597">
    <property type="term" value="C:periplasmic space"/>
    <property type="evidence" value="ECO:0007669"/>
    <property type="project" value="UniProtKB-SubCell"/>
</dbReference>
<dbReference type="PANTHER" id="PTHR30024">
    <property type="entry name" value="ALIPHATIC SULFONATES-BINDING PROTEIN-RELATED"/>
    <property type="match status" value="1"/>
</dbReference>
<dbReference type="GO" id="GO:0042918">
    <property type="term" value="P:alkanesulfonate transmembrane transport"/>
    <property type="evidence" value="ECO:0007669"/>
    <property type="project" value="TreeGrafter"/>
</dbReference>
<comment type="subcellular location">
    <subcellularLocation>
        <location evidence="1">Periplasm</location>
    </subcellularLocation>
</comment>
<keyword evidence="6" id="KW-1185">Reference proteome</keyword>
<dbReference type="EMBL" id="QRGO01000002">
    <property type="protein sequence ID" value="RDV01988.1"/>
    <property type="molecule type" value="Genomic_DNA"/>
</dbReference>
<keyword evidence="3" id="KW-0732">Signal</keyword>
<evidence type="ECO:0000313" key="5">
    <source>
        <dbReference type="EMBL" id="RDV01988.1"/>
    </source>
</evidence>
<dbReference type="InterPro" id="IPR006311">
    <property type="entry name" value="TAT_signal"/>
</dbReference>
<dbReference type="AlphaFoldDB" id="A0A371B339"/>
<sequence length="341" mass="35928">MKNEYLLDRRAFLGASAVGLAGIAVANVSYAASGLVVKIAASRNAAAPVWNLGTVAPRFGFSVEMSILFTYAEQARAAHLGQTNSATCGIDTMSTVADQNITNLRYIAANQYGAQNLVMRKGVEVNKWSELEGRNIGVVPGTWARVQFLIAAKEGGADVGKIKLVNVSVGATATEALRRGDVDGVVLFSPQSDQLVVSGVGHYPPKLDIGACSLGNANSGLLASSDLLADKELATNLMKAYLASMQEIRDEEYFKKLVVSVTGVTPEVAALSFRNMVFSEKIDVNAIVGAAKLGPQFGFTKTDASGKVESLIDFAPLMAATGKSRAELTGPPKEALAIVRR</sequence>
<comment type="similarity">
    <text evidence="2">Belongs to the bacterial solute-binding protein SsuA/TauA family.</text>
</comment>
<proteinExistence type="inferred from homology"/>
<dbReference type="Gene3D" id="3.40.190.10">
    <property type="entry name" value="Periplasmic binding protein-like II"/>
    <property type="match status" value="2"/>
</dbReference>
<comment type="caution">
    <text evidence="5">The sequence shown here is derived from an EMBL/GenBank/DDBJ whole genome shotgun (WGS) entry which is preliminary data.</text>
</comment>
<accession>A0A371B339</accession>
<evidence type="ECO:0000256" key="2">
    <source>
        <dbReference type="ARBA" id="ARBA00010742"/>
    </source>
</evidence>
<evidence type="ECO:0000259" key="4">
    <source>
        <dbReference type="Pfam" id="PF09084"/>
    </source>
</evidence>
<dbReference type="PROSITE" id="PS51318">
    <property type="entry name" value="TAT"/>
    <property type="match status" value="1"/>
</dbReference>
<dbReference type="Pfam" id="PF09084">
    <property type="entry name" value="NMT1"/>
    <property type="match status" value="1"/>
</dbReference>
<reference evidence="6" key="1">
    <citation type="submission" date="2018-08" db="EMBL/GenBank/DDBJ databases">
        <authorList>
            <person name="Kim S.-J."/>
            <person name="Jung G.-Y."/>
        </authorList>
    </citation>
    <scope>NUCLEOTIDE SEQUENCE [LARGE SCALE GENOMIC DNA]</scope>
    <source>
        <strain evidence="6">GY_H</strain>
    </source>
</reference>
<dbReference type="RefSeq" id="WP_115518110.1">
    <property type="nucleotide sequence ID" value="NZ_QRGO01000002.1"/>
</dbReference>